<comment type="subcellular location">
    <subcellularLocation>
        <location evidence="1">Cell membrane</location>
        <topology evidence="1">Peripheral membrane protein</topology>
        <orientation evidence="1">Cytoplasmic side</orientation>
    </subcellularLocation>
</comment>
<evidence type="ECO:0000313" key="13">
    <source>
        <dbReference type="Proteomes" id="UP001107558"/>
    </source>
</evidence>
<dbReference type="GO" id="GO:0048803">
    <property type="term" value="P:imaginal disc-derived male genitalia morphogenesis"/>
    <property type="evidence" value="ECO:0007669"/>
    <property type="project" value="UniProtKB-ARBA"/>
</dbReference>
<dbReference type="GO" id="GO:0006897">
    <property type="term" value="P:endocytosis"/>
    <property type="evidence" value="ECO:0007669"/>
    <property type="project" value="TreeGrafter"/>
</dbReference>
<dbReference type="GO" id="GO:0051015">
    <property type="term" value="F:actin filament binding"/>
    <property type="evidence" value="ECO:0007669"/>
    <property type="project" value="TreeGrafter"/>
</dbReference>
<dbReference type="InterPro" id="IPR010926">
    <property type="entry name" value="Myosin_TH1"/>
</dbReference>
<sequence length="1035" mass="119587">MEREIYDRDRAGVSDAVLLEDYTSDDVFIANLQKRFHENIIYTYIGQVLVSVNPYKELPIYSEQDIQTYRKKYFFENPPHVFATSDNAFRLLIEENRSQCILISGESGSGKTENSKKILQYIAAASGHVESVESVKDKLLQTNPILEAFGNAKTNRNNNSSRFGKYMDINFNWQGVPDGGDILNYLLEKSRIVHQNANERNFHIFYQLLSGGDEQLLEKLHLKRNFADYSYISGGDILPSTDKNLDDANNFKVVMNAMNTIEIPKEEQDELLDIVASVLHLGNITFGVGEKGHSTVYENEAVHAFANILGIEFDQVKKCLTHRTIDAHGDLVTSPLNRDQSFYARDALAKAMYARVFDWLVETINKSIHTPTSTSRVKTNHVLGVLDIYGFEVFETNTYEQLCINFCNEKLQQLFIELTLKQEQEEYLKEGIEWTPVEYFNNKIICDLIEEKHVGIISLLDEECLRPGDATDLTFLEKMNERLASHPHYIFNSSRASLVIQKLVHRDEFQLRHYAGDVKYNVDGFLDKNSDLLFRDLKEAMSASKNSIIKLLFPSSEFLLSRKRPDTAITQFKNSLNNLMQILASKEPSYIRCIKPNQLQTSDNFDFELVRHQVKYLGLMENLRVRRAGFAYRRTYDAFLERYKCLSKQTWPNFKGNPRDGVQIIANELNYGADDYRMGKTKVFIRLPQTLFMTEDAFQLKKNYVASIIQARWKGKIQRRKYLELRESVIITQSYCRRVLAKRRLAERKGAVERIRFFIKGFITRNQAPNECNAKFIQLVKQMWLIRLSKSLPNSFMNHSWPKPSAHCEEASEHLKKMHLLYLAKRYRDRLTPERKAAFDMKVLAESVFKGAKRSYPKSIPHWFINDRVVDHHQAQIKSFIKSPTFGERVIYQTSCMKYDRRGYKPRERILIIGDKSLFLIDAKTYKQKHRISLNKIPNIVLTKEGDNLLLVRIPLELKKDKGDLILDVPYIIECCTWWIKATNNINIIQITDSATFSHNMTSGKSGVIQVELGTASITTITKAKSGNLLVIAAQ</sequence>
<keyword evidence="5" id="KW-0446">Lipid-binding</keyword>
<evidence type="ECO:0000259" key="10">
    <source>
        <dbReference type="PROSITE" id="PS51456"/>
    </source>
</evidence>
<dbReference type="InterPro" id="IPR000048">
    <property type="entry name" value="IQ_motif_EF-hand-BS"/>
</dbReference>
<keyword evidence="13" id="KW-1185">Reference proteome</keyword>
<dbReference type="OrthoDB" id="6108017at2759"/>
<dbReference type="GO" id="GO:0005524">
    <property type="term" value="F:ATP binding"/>
    <property type="evidence" value="ECO:0007669"/>
    <property type="project" value="UniProtKB-UniRule"/>
</dbReference>
<dbReference type="Gene3D" id="3.40.850.10">
    <property type="entry name" value="Kinesin motor domain"/>
    <property type="match status" value="1"/>
</dbReference>
<dbReference type="PRINTS" id="PR00193">
    <property type="entry name" value="MYOSINHEAVY"/>
</dbReference>
<dbReference type="GO" id="GO:0005886">
    <property type="term" value="C:plasma membrane"/>
    <property type="evidence" value="ECO:0007669"/>
    <property type="project" value="UniProtKB-SubCell"/>
</dbReference>
<dbReference type="FunFam" id="1.10.10.820:FF:000001">
    <property type="entry name" value="Myosin heavy chain"/>
    <property type="match status" value="1"/>
</dbReference>
<dbReference type="SMART" id="SM00242">
    <property type="entry name" value="MYSc"/>
    <property type="match status" value="1"/>
</dbReference>
<dbReference type="PROSITE" id="PS51456">
    <property type="entry name" value="MYOSIN_MOTOR"/>
    <property type="match status" value="1"/>
</dbReference>
<dbReference type="GO" id="GO:0007368">
    <property type="term" value="P:determination of left/right symmetry"/>
    <property type="evidence" value="ECO:0007669"/>
    <property type="project" value="UniProtKB-ARBA"/>
</dbReference>
<dbReference type="Proteomes" id="UP001107558">
    <property type="component" value="Chromosome 1"/>
</dbReference>
<evidence type="ECO:0000256" key="3">
    <source>
        <dbReference type="ARBA" id="ARBA00022741"/>
    </source>
</evidence>
<evidence type="ECO:0000256" key="8">
    <source>
        <dbReference type="ARBA" id="ARBA00023203"/>
    </source>
</evidence>
<dbReference type="GO" id="GO:0005938">
    <property type="term" value="C:cell cortex"/>
    <property type="evidence" value="ECO:0007669"/>
    <property type="project" value="UniProtKB-ARBA"/>
</dbReference>
<keyword evidence="8 9" id="KW-0009">Actin-binding</keyword>
<dbReference type="PROSITE" id="PS51757">
    <property type="entry name" value="TH1"/>
    <property type="match status" value="1"/>
</dbReference>
<feature type="domain" description="Myosin motor" evidence="10">
    <location>
        <begin position="12"/>
        <end position="699"/>
    </location>
</feature>
<dbReference type="EMBL" id="JADBJN010000001">
    <property type="protein sequence ID" value="KAG5682114.1"/>
    <property type="molecule type" value="Genomic_DNA"/>
</dbReference>
<dbReference type="GO" id="GO:0007498">
    <property type="term" value="P:mesoderm development"/>
    <property type="evidence" value="ECO:0007669"/>
    <property type="project" value="UniProtKB-ARBA"/>
</dbReference>
<dbReference type="InterPro" id="IPR027417">
    <property type="entry name" value="P-loop_NTPase"/>
</dbReference>
<dbReference type="AlphaFoldDB" id="A0A9J6CIR7"/>
<dbReference type="SMART" id="SM00015">
    <property type="entry name" value="IQ"/>
    <property type="match status" value="2"/>
</dbReference>
<comment type="caution">
    <text evidence="12">The sequence shown here is derived from an EMBL/GenBank/DDBJ whole genome shotgun (WGS) entry which is preliminary data.</text>
</comment>
<keyword evidence="6 9" id="KW-0518">Myosin</keyword>
<evidence type="ECO:0000256" key="5">
    <source>
        <dbReference type="ARBA" id="ARBA00023121"/>
    </source>
</evidence>
<dbReference type="GO" id="GO:0030048">
    <property type="term" value="P:actin filament-based movement"/>
    <property type="evidence" value="ECO:0007669"/>
    <property type="project" value="TreeGrafter"/>
</dbReference>
<evidence type="ECO:0000259" key="11">
    <source>
        <dbReference type="PROSITE" id="PS51757"/>
    </source>
</evidence>
<dbReference type="Pfam" id="PF06017">
    <property type="entry name" value="Myosin_TH1"/>
    <property type="match status" value="1"/>
</dbReference>
<dbReference type="CDD" id="cd01378">
    <property type="entry name" value="MYSc_Myo1"/>
    <property type="match status" value="1"/>
</dbReference>
<evidence type="ECO:0000256" key="9">
    <source>
        <dbReference type="PROSITE-ProRule" id="PRU00782"/>
    </source>
</evidence>
<dbReference type="PROSITE" id="PS50096">
    <property type="entry name" value="IQ"/>
    <property type="match status" value="1"/>
</dbReference>
<dbReference type="InterPro" id="IPR036072">
    <property type="entry name" value="MYSc_Myo1"/>
</dbReference>
<keyword evidence="3 9" id="KW-0547">Nucleotide-binding</keyword>
<dbReference type="GO" id="GO:0005546">
    <property type="term" value="F:phosphatidylinositol-4,5-bisphosphate binding"/>
    <property type="evidence" value="ECO:0007669"/>
    <property type="project" value="UniProtKB-ARBA"/>
</dbReference>
<dbReference type="InterPro" id="IPR036961">
    <property type="entry name" value="Kinesin_motor_dom_sf"/>
</dbReference>
<evidence type="ECO:0000313" key="12">
    <source>
        <dbReference type="EMBL" id="KAG5682114.1"/>
    </source>
</evidence>
<dbReference type="Gene3D" id="1.10.10.820">
    <property type="match status" value="1"/>
</dbReference>
<feature type="domain" description="TH1" evidence="11">
    <location>
        <begin position="853"/>
        <end position="1035"/>
    </location>
</feature>
<dbReference type="Gene3D" id="1.20.58.530">
    <property type="match status" value="1"/>
</dbReference>
<dbReference type="Gene3D" id="6.20.240.20">
    <property type="match status" value="1"/>
</dbReference>
<feature type="region of interest" description="Actin-binding" evidence="9">
    <location>
        <begin position="576"/>
        <end position="598"/>
    </location>
</feature>
<dbReference type="FunFam" id="1.20.58.530:FF:000004">
    <property type="entry name" value="Unconventional myosin ID"/>
    <property type="match status" value="1"/>
</dbReference>
<feature type="binding site" evidence="9">
    <location>
        <begin position="105"/>
        <end position="112"/>
    </location>
    <ligand>
        <name>ATP</name>
        <dbReference type="ChEBI" id="CHEBI:30616"/>
    </ligand>
</feature>
<dbReference type="SUPFAM" id="SSF52540">
    <property type="entry name" value="P-loop containing nucleoside triphosphate hydrolases"/>
    <property type="match status" value="1"/>
</dbReference>
<dbReference type="GO" id="GO:0016459">
    <property type="term" value="C:myosin complex"/>
    <property type="evidence" value="ECO:0007669"/>
    <property type="project" value="UniProtKB-KW"/>
</dbReference>
<dbReference type="Gene3D" id="1.20.5.190">
    <property type="match status" value="1"/>
</dbReference>
<evidence type="ECO:0008006" key="14">
    <source>
        <dbReference type="Google" id="ProtNLM"/>
    </source>
</evidence>
<accession>A0A9J6CIR7</accession>
<protein>
    <recommendedName>
        <fullName evidence="14">Myosin-IB</fullName>
    </recommendedName>
</protein>
<evidence type="ECO:0000256" key="2">
    <source>
        <dbReference type="ARBA" id="ARBA00008314"/>
    </source>
</evidence>
<dbReference type="PANTHER" id="PTHR13140:SF679">
    <property type="entry name" value="UNCONVENTIONAL MYOSIN IC"/>
    <property type="match status" value="1"/>
</dbReference>
<reference evidence="12" key="1">
    <citation type="submission" date="2021-03" db="EMBL/GenBank/DDBJ databases">
        <title>Chromosome level genome of the anhydrobiotic midge Polypedilum vanderplanki.</title>
        <authorList>
            <person name="Yoshida Y."/>
            <person name="Kikawada T."/>
            <person name="Gusev O."/>
        </authorList>
    </citation>
    <scope>NUCLEOTIDE SEQUENCE</scope>
    <source>
        <strain evidence="12">NIAS01</strain>
        <tissue evidence="12">Whole body or cell culture</tissue>
    </source>
</reference>
<gene>
    <name evidence="12" type="ORF">PVAND_011493</name>
</gene>
<keyword evidence="7 9" id="KW-0505">Motor protein</keyword>
<name>A0A9J6CIR7_POLVA</name>
<evidence type="ECO:0000256" key="4">
    <source>
        <dbReference type="ARBA" id="ARBA00022840"/>
    </source>
</evidence>
<dbReference type="Pfam" id="PF00063">
    <property type="entry name" value="Myosin_head"/>
    <property type="match status" value="1"/>
</dbReference>
<organism evidence="12 13">
    <name type="scientific">Polypedilum vanderplanki</name>
    <name type="common">Sleeping chironomid midge</name>
    <dbReference type="NCBI Taxonomy" id="319348"/>
    <lineage>
        <taxon>Eukaryota</taxon>
        <taxon>Metazoa</taxon>
        <taxon>Ecdysozoa</taxon>
        <taxon>Arthropoda</taxon>
        <taxon>Hexapoda</taxon>
        <taxon>Insecta</taxon>
        <taxon>Pterygota</taxon>
        <taxon>Neoptera</taxon>
        <taxon>Endopterygota</taxon>
        <taxon>Diptera</taxon>
        <taxon>Nematocera</taxon>
        <taxon>Chironomoidea</taxon>
        <taxon>Chironomidae</taxon>
        <taxon>Chironominae</taxon>
        <taxon>Polypedilum</taxon>
        <taxon>Polypedilum</taxon>
    </lineage>
</organism>
<keyword evidence="4 9" id="KW-0067">ATP-binding</keyword>
<proteinExistence type="inferred from homology"/>
<dbReference type="GO" id="GO:0007015">
    <property type="term" value="P:actin filament organization"/>
    <property type="evidence" value="ECO:0007669"/>
    <property type="project" value="TreeGrafter"/>
</dbReference>
<dbReference type="GO" id="GO:0005902">
    <property type="term" value="C:microvillus"/>
    <property type="evidence" value="ECO:0007669"/>
    <property type="project" value="TreeGrafter"/>
</dbReference>
<evidence type="ECO:0000256" key="7">
    <source>
        <dbReference type="ARBA" id="ARBA00023175"/>
    </source>
</evidence>
<evidence type="ECO:0000256" key="1">
    <source>
        <dbReference type="ARBA" id="ARBA00004413"/>
    </source>
</evidence>
<dbReference type="GO" id="GO:0000146">
    <property type="term" value="F:microfilament motor activity"/>
    <property type="evidence" value="ECO:0007669"/>
    <property type="project" value="TreeGrafter"/>
</dbReference>
<comment type="similarity">
    <text evidence="2 9">Belongs to the TRAFAC class myosin-kinesin ATPase superfamily. Myosin family.</text>
</comment>
<evidence type="ECO:0000256" key="6">
    <source>
        <dbReference type="ARBA" id="ARBA00023123"/>
    </source>
</evidence>
<dbReference type="PANTHER" id="PTHR13140">
    <property type="entry name" value="MYOSIN"/>
    <property type="match status" value="1"/>
</dbReference>
<dbReference type="Gene3D" id="1.20.120.720">
    <property type="entry name" value="Myosin VI head, motor domain, U50 subdomain"/>
    <property type="match status" value="1"/>
</dbReference>
<dbReference type="InterPro" id="IPR001609">
    <property type="entry name" value="Myosin_head_motor_dom-like"/>
</dbReference>